<evidence type="ECO:0000313" key="1">
    <source>
        <dbReference type="EMBL" id="AMF99156.2"/>
    </source>
</evidence>
<evidence type="ECO:0000313" key="4">
    <source>
        <dbReference type="Proteomes" id="UP000253437"/>
    </source>
</evidence>
<evidence type="ECO:0000313" key="2">
    <source>
        <dbReference type="EMBL" id="RIW10741.1"/>
    </source>
</evidence>
<reference evidence="2 4" key="3">
    <citation type="submission" date="2018-08" db="EMBL/GenBank/DDBJ databases">
        <title>Vibrio harveyi strains pathogenic to white snook Centropomus viridis Lockington (1877) and potential probiotic bacteria.</title>
        <authorList>
            <person name="Soto-Rodriguez S."/>
            <person name="Gomez-Gil B."/>
            <person name="Lozano-Olvera R."/>
        </authorList>
    </citation>
    <scope>NUCLEOTIDE SEQUENCE [LARGE SCALE GENOMIC DNA]</scope>
    <source>
        <strain evidence="2 4">CAIM 1508</strain>
    </source>
</reference>
<proteinExistence type="predicted"/>
<dbReference type="Proteomes" id="UP000253437">
    <property type="component" value="Unassembled WGS sequence"/>
</dbReference>
<organism evidence="2 4">
    <name type="scientific">Vibrio harveyi</name>
    <name type="common">Beneckea harveyi</name>
    <dbReference type="NCBI Taxonomy" id="669"/>
    <lineage>
        <taxon>Bacteria</taxon>
        <taxon>Pseudomonadati</taxon>
        <taxon>Pseudomonadota</taxon>
        <taxon>Gammaproteobacteria</taxon>
        <taxon>Vibrionales</taxon>
        <taxon>Vibrionaceae</taxon>
        <taxon>Vibrio</taxon>
    </lineage>
</organism>
<evidence type="ECO:0000313" key="3">
    <source>
        <dbReference type="Proteomes" id="UP000067422"/>
    </source>
</evidence>
<dbReference type="AlphaFoldDB" id="A0A2S0SDL2"/>
<dbReference type="EMBL" id="CP014038">
    <property type="protein sequence ID" value="AMF99156.2"/>
    <property type="molecule type" value="Genomic_DNA"/>
</dbReference>
<protein>
    <submittedName>
        <fullName evidence="1">DUF2913 domain-containing protein</fullName>
    </submittedName>
    <submittedName>
        <fullName evidence="2">DUF2913 family protein</fullName>
    </submittedName>
</protein>
<dbReference type="Proteomes" id="UP000067422">
    <property type="component" value="Chromosome 1"/>
</dbReference>
<dbReference type="EMBL" id="QOUW02000070">
    <property type="protein sequence ID" value="RIW10741.1"/>
    <property type="molecule type" value="Genomic_DNA"/>
</dbReference>
<accession>A0A2S0SDL2</accession>
<name>A0A2S0SDL2_VIBHA</name>
<sequence length="246" mass="27584">MADDRCYVCLFSAVCTVLLDFRKKGVMSNYTKEIQNLVNAALADLDQEHRSGKLANAPVANNHYLVRWVTKALKSQRFGRTVGDDLTRWQKAGRSKGNDAGLLFIFKRISGFYAQFFPEGEESKVIKDSDIEAFLDAMEQAGWEVSTSEQLVGCGKVQIYTEGQNSLALCADQCESCFDGELLVKPMSWFVRGNHAEFVEKASQAGYMVHKVTDYKSMVKYHGEYLIFPANEGNQLAEIPLSFKAD</sequence>
<dbReference type="Pfam" id="PF11140">
    <property type="entry name" value="DUF2913"/>
    <property type="match status" value="1"/>
</dbReference>
<reference evidence="1" key="2">
    <citation type="submission" date="2018-01" db="EMBL/GenBank/DDBJ databases">
        <title>FDA dAtabase for Regulatory Grade micrObial Sequences (FDA-ARGOS): Supporting development and validation of Infectious Disease Dx tests.</title>
        <authorList>
            <person name="Hoffmann M."/>
            <person name="Allard M."/>
            <person name="Evans P."/>
            <person name="Brown E."/>
            <person name="Tallon L."/>
            <person name="Sadzewicz L."/>
            <person name="Sengamalay N."/>
            <person name="Ott S."/>
            <person name="Godinez A."/>
            <person name="Nagaraj S."/>
            <person name="Vyas G."/>
            <person name="Aluvathingal J."/>
            <person name="Nadendla S."/>
            <person name="Geyer C."/>
            <person name="Sichtig H."/>
        </authorList>
    </citation>
    <scope>NUCLEOTIDE SEQUENCE</scope>
    <source>
        <strain evidence="1">FDAARGOS_107</strain>
    </source>
</reference>
<gene>
    <name evidence="1" type="ORF">AL538_16210</name>
    <name evidence="2" type="ORF">DS957_016820</name>
</gene>
<dbReference type="InterPro" id="IPR021316">
    <property type="entry name" value="DUF2913"/>
</dbReference>
<reference evidence="3" key="1">
    <citation type="submission" date="2015-12" db="EMBL/GenBank/DDBJ databases">
        <title>FDA dAtabase for Regulatory Grade micrObial Sequences (FDA-ARGOS): Supporting development and validation of Infectious Disease Dx tests.</title>
        <authorList>
            <person name="Hoffmann M."/>
            <person name="Allard M."/>
            <person name="Evans P."/>
            <person name="Brown E."/>
            <person name="Tallon L.J."/>
            <person name="Sadzewicz L."/>
            <person name="Sengamalay N."/>
            <person name="Ott S."/>
            <person name="Godinez A."/>
            <person name="Nagaraj S."/>
            <person name="Vyas G."/>
            <person name="Aluvathingal J."/>
            <person name="Nadendla S."/>
            <person name="Geyer C."/>
            <person name="Sichtig H."/>
        </authorList>
    </citation>
    <scope>NUCLEOTIDE SEQUENCE [LARGE SCALE GENOMIC DNA]</scope>
    <source>
        <strain evidence="3">ATCC 43516</strain>
    </source>
</reference>
<dbReference type="OrthoDB" id="5814407at2"/>
<keyword evidence="3" id="KW-1185">Reference proteome</keyword>